<protein>
    <recommendedName>
        <fullName evidence="4">Outer membrane protein assembly factor BamD</fullName>
    </recommendedName>
</protein>
<organism evidence="7 8">
    <name type="scientific">Anaplasma platys</name>
    <dbReference type="NCBI Taxonomy" id="949"/>
    <lineage>
        <taxon>Bacteria</taxon>
        <taxon>Pseudomonadati</taxon>
        <taxon>Pseudomonadota</taxon>
        <taxon>Alphaproteobacteria</taxon>
        <taxon>Rickettsiales</taxon>
        <taxon>Anaplasmataceae</taxon>
        <taxon>Anaplasma</taxon>
    </lineage>
</organism>
<dbReference type="GO" id="GO:0051205">
    <property type="term" value="P:protein insertion into membrane"/>
    <property type="evidence" value="ECO:0007669"/>
    <property type="project" value="UniProtKB-UniRule"/>
</dbReference>
<dbReference type="InterPro" id="IPR017689">
    <property type="entry name" value="BamD"/>
</dbReference>
<dbReference type="HAMAP" id="MF_00922">
    <property type="entry name" value="OM_assembly_BamD"/>
    <property type="match status" value="1"/>
</dbReference>
<accession>A0A858PZ36</accession>
<dbReference type="KEGG" id="aplt:ANPL_03910"/>
<evidence type="ECO:0000313" key="7">
    <source>
        <dbReference type="EMBL" id="QJC27830.1"/>
    </source>
</evidence>
<evidence type="ECO:0000256" key="3">
    <source>
        <dbReference type="ARBA" id="ARBA00023237"/>
    </source>
</evidence>
<proteinExistence type="inferred from homology"/>
<keyword evidence="3 4" id="KW-0998">Cell outer membrane</keyword>
<feature type="region of interest" description="Disordered" evidence="5">
    <location>
        <begin position="253"/>
        <end position="275"/>
    </location>
</feature>
<evidence type="ECO:0000256" key="4">
    <source>
        <dbReference type="HAMAP-Rule" id="MF_00922"/>
    </source>
</evidence>
<evidence type="ECO:0000256" key="5">
    <source>
        <dbReference type="SAM" id="MobiDB-lite"/>
    </source>
</evidence>
<comment type="similarity">
    <text evidence="4">Belongs to the BamD family.</text>
</comment>
<dbReference type="InterPro" id="IPR039565">
    <property type="entry name" value="BamD-like"/>
</dbReference>
<name>A0A858PZ36_9RICK</name>
<keyword evidence="8" id="KW-1185">Reference proteome</keyword>
<dbReference type="Pfam" id="PF13525">
    <property type="entry name" value="YfiO"/>
    <property type="match status" value="1"/>
</dbReference>
<evidence type="ECO:0000256" key="1">
    <source>
        <dbReference type="ARBA" id="ARBA00022729"/>
    </source>
</evidence>
<keyword evidence="1 4" id="KW-0732">Signal</keyword>
<reference evidence="7 8" key="1">
    <citation type="journal article" date="2020" name="Pathogens">
        <title>First Whole Genome Sequence of Anaplasma platys, an Obligate Intracellular Rickettsial Pathogen of Dogs.</title>
        <authorList>
            <person name="Llanes A."/>
            <person name="Rajeev S."/>
        </authorList>
    </citation>
    <scope>NUCLEOTIDE SEQUENCE [LARGE SCALE GENOMIC DNA]</scope>
    <source>
        <strain evidence="7 8">S3</strain>
    </source>
</reference>
<dbReference type="SUPFAM" id="SSF48452">
    <property type="entry name" value="TPR-like"/>
    <property type="match status" value="1"/>
</dbReference>
<gene>
    <name evidence="4 7" type="primary">bamD</name>
    <name evidence="7" type="ORF">ANPL_03910</name>
</gene>
<comment type="function">
    <text evidence="4">Part of the outer membrane protein assembly complex, which is involved in assembly and insertion of beta-barrel proteins into the outer membrane.</text>
</comment>
<feature type="domain" description="Outer membrane lipoprotein BamD-like" evidence="6">
    <location>
        <begin position="55"/>
        <end position="241"/>
    </location>
</feature>
<dbReference type="Gene3D" id="1.25.40.10">
    <property type="entry name" value="Tetratricopeptide repeat domain"/>
    <property type="match status" value="1"/>
</dbReference>
<evidence type="ECO:0000313" key="8">
    <source>
        <dbReference type="Proteomes" id="UP000500930"/>
    </source>
</evidence>
<comment type="subcellular location">
    <subcellularLocation>
        <location evidence="4">Cell outer membrane</location>
    </subcellularLocation>
</comment>
<dbReference type="EMBL" id="CP046391">
    <property type="protein sequence ID" value="QJC27830.1"/>
    <property type="molecule type" value="Genomic_DNA"/>
</dbReference>
<dbReference type="GO" id="GO:0043165">
    <property type="term" value="P:Gram-negative-bacterium-type cell outer membrane assembly"/>
    <property type="evidence" value="ECO:0007669"/>
    <property type="project" value="UniProtKB-UniRule"/>
</dbReference>
<dbReference type="Proteomes" id="UP000500930">
    <property type="component" value="Chromosome"/>
</dbReference>
<keyword evidence="2 4" id="KW-0472">Membrane</keyword>
<evidence type="ECO:0000256" key="2">
    <source>
        <dbReference type="ARBA" id="ARBA00023136"/>
    </source>
</evidence>
<dbReference type="AlphaFoldDB" id="A0A858PZ36"/>
<sequence length="275" mass="30537">MLLAMLCVYILGGDCASFFVRLLVRFRAFLFMVVVLVAATPSMGYTQESHLAGVQALYDEALALFNKKKYKAAIEAFDRLESLYPFSQAAIDGSLMSAAANYEIKNYNEAAALAEGYVGVFPNSDVVDYAYYVSLISKYMLIPDLGLDVTEANAVLKLARDFESMFPDSKYLGEVREKLAAVRHHLAAREFSIGKFYLRRGRYIASIKRFSGLLDEYSDTVFATESVRRLAEAYKAIGDVETAALYTERLHRQGGADKLADAEPVPAVDDDKARS</sequence>
<dbReference type="InterPro" id="IPR011990">
    <property type="entry name" value="TPR-like_helical_dom_sf"/>
</dbReference>
<evidence type="ECO:0000259" key="6">
    <source>
        <dbReference type="Pfam" id="PF13525"/>
    </source>
</evidence>
<comment type="subunit">
    <text evidence="4">Part of the Bam complex.</text>
</comment>
<dbReference type="GO" id="GO:0009279">
    <property type="term" value="C:cell outer membrane"/>
    <property type="evidence" value="ECO:0007669"/>
    <property type="project" value="UniProtKB-SubCell"/>
</dbReference>
<dbReference type="NCBIfam" id="TIGR03302">
    <property type="entry name" value="OM_YfiO"/>
    <property type="match status" value="1"/>
</dbReference>